<dbReference type="EMBL" id="KK107362">
    <property type="protein sequence ID" value="EZA51985.1"/>
    <property type="molecule type" value="Genomic_DNA"/>
</dbReference>
<evidence type="ECO:0000313" key="2">
    <source>
        <dbReference type="Proteomes" id="UP000053097"/>
    </source>
</evidence>
<feature type="non-terminal residue" evidence="1">
    <location>
        <position position="211"/>
    </location>
</feature>
<gene>
    <name evidence="1" type="ORF">X777_09444</name>
</gene>
<organism evidence="1 2">
    <name type="scientific">Ooceraea biroi</name>
    <name type="common">Clonal raider ant</name>
    <name type="synonym">Cerapachys biroi</name>
    <dbReference type="NCBI Taxonomy" id="2015173"/>
    <lineage>
        <taxon>Eukaryota</taxon>
        <taxon>Metazoa</taxon>
        <taxon>Ecdysozoa</taxon>
        <taxon>Arthropoda</taxon>
        <taxon>Hexapoda</taxon>
        <taxon>Insecta</taxon>
        <taxon>Pterygota</taxon>
        <taxon>Neoptera</taxon>
        <taxon>Endopterygota</taxon>
        <taxon>Hymenoptera</taxon>
        <taxon>Apocrita</taxon>
        <taxon>Aculeata</taxon>
        <taxon>Formicoidea</taxon>
        <taxon>Formicidae</taxon>
        <taxon>Dorylinae</taxon>
        <taxon>Ooceraea</taxon>
    </lineage>
</organism>
<protein>
    <recommendedName>
        <fullName evidence="3">RNA-directed DNA polymerase from mobile element jockey</fullName>
    </recommendedName>
</protein>
<reference evidence="1 2" key="1">
    <citation type="journal article" date="2014" name="Curr. Biol.">
        <title>The genome of the clonal raider ant Cerapachys biroi.</title>
        <authorList>
            <person name="Oxley P.R."/>
            <person name="Ji L."/>
            <person name="Fetter-Pruneda I."/>
            <person name="McKenzie S.K."/>
            <person name="Li C."/>
            <person name="Hu H."/>
            <person name="Zhang G."/>
            <person name="Kronauer D.J."/>
        </authorList>
    </citation>
    <scope>NUCLEOTIDE SEQUENCE [LARGE SCALE GENOMIC DNA]</scope>
</reference>
<evidence type="ECO:0000313" key="1">
    <source>
        <dbReference type="EMBL" id="EZA51985.1"/>
    </source>
</evidence>
<accession>A0A026W7F2</accession>
<keyword evidence="2" id="KW-1185">Reference proteome</keyword>
<feature type="non-terminal residue" evidence="1">
    <location>
        <position position="1"/>
    </location>
</feature>
<sequence length="211" mass="24550">SFVSVEFNISNEGKKYRESVSRDYSKFHIGEFLKAVEERIEHRDDLDVNVRAKKFVQNMVDALDMVAPKKKCKIPNIWEGKKWYSDDIRIARNKRDEAYSRAVHTGNNKGIIGNFEPIDVHKLQRIIMNLPRKKGTEEGITSDILKASFYVMKKELVKVINDSLSKGICPKGWKISTIISIPKVEKPKKASEYWEIEWRRGLRFGHLVARE</sequence>
<proteinExistence type="predicted"/>
<name>A0A026W7F2_OOCBI</name>
<evidence type="ECO:0008006" key="3">
    <source>
        <dbReference type="Google" id="ProtNLM"/>
    </source>
</evidence>
<dbReference type="Proteomes" id="UP000053097">
    <property type="component" value="Unassembled WGS sequence"/>
</dbReference>
<dbReference type="AlphaFoldDB" id="A0A026W7F2"/>